<keyword evidence="9" id="KW-1185">Reference proteome</keyword>
<dbReference type="PROSITE" id="PS01302">
    <property type="entry name" value="UPF0758"/>
    <property type="match status" value="1"/>
</dbReference>
<dbReference type="InterPro" id="IPR046778">
    <property type="entry name" value="UPF0758_N"/>
</dbReference>
<evidence type="ECO:0000256" key="5">
    <source>
        <dbReference type="ARBA" id="ARBA00023049"/>
    </source>
</evidence>
<dbReference type="InterPro" id="IPR020891">
    <property type="entry name" value="UPF0758_CS"/>
</dbReference>
<protein>
    <submittedName>
        <fullName evidence="8">UPF0758 protein</fullName>
    </submittedName>
</protein>
<keyword evidence="5" id="KW-0482">Metalloprotease</keyword>
<dbReference type="InterPro" id="IPR025657">
    <property type="entry name" value="RadC_JAB"/>
</dbReference>
<evidence type="ECO:0000256" key="6">
    <source>
        <dbReference type="RuleBase" id="RU003797"/>
    </source>
</evidence>
<comment type="caution">
    <text evidence="8">The sequence shown here is derived from an EMBL/GenBank/DDBJ whole genome shotgun (WGS) entry which is preliminary data.</text>
</comment>
<dbReference type="Proteomes" id="UP001161064">
    <property type="component" value="Unassembled WGS sequence"/>
</dbReference>
<accession>A0ABQ4PWL7</accession>
<organism evidence="8 9">
    <name type="scientific">Candidatus Phycosocius spiralis</name>
    <dbReference type="NCBI Taxonomy" id="2815099"/>
    <lineage>
        <taxon>Bacteria</taxon>
        <taxon>Pseudomonadati</taxon>
        <taxon>Pseudomonadota</taxon>
        <taxon>Alphaproteobacteria</taxon>
        <taxon>Caulobacterales</taxon>
        <taxon>Caulobacterales incertae sedis</taxon>
        <taxon>Candidatus Phycosocius</taxon>
    </lineage>
</organism>
<dbReference type="CDD" id="cd08071">
    <property type="entry name" value="MPN_DUF2466"/>
    <property type="match status" value="1"/>
</dbReference>
<evidence type="ECO:0000256" key="2">
    <source>
        <dbReference type="ARBA" id="ARBA00022723"/>
    </source>
</evidence>
<evidence type="ECO:0000313" key="8">
    <source>
        <dbReference type="EMBL" id="GIU67068.1"/>
    </source>
</evidence>
<dbReference type="RefSeq" id="WP_284359806.1">
    <property type="nucleotide sequence ID" value="NZ_BPFZ01000006.1"/>
</dbReference>
<dbReference type="InterPro" id="IPR037518">
    <property type="entry name" value="MPN"/>
</dbReference>
<dbReference type="EMBL" id="BPFZ01000006">
    <property type="protein sequence ID" value="GIU67068.1"/>
    <property type="molecule type" value="Genomic_DNA"/>
</dbReference>
<reference evidence="8" key="1">
    <citation type="submission" date="2021-05" db="EMBL/GenBank/DDBJ databases">
        <authorList>
            <person name="Tanabe Y."/>
        </authorList>
    </citation>
    <scope>NUCLEOTIDE SEQUENCE</scope>
    <source>
        <strain evidence="8">BOTRYCO-1</strain>
    </source>
</reference>
<reference evidence="8" key="2">
    <citation type="journal article" date="2023" name="ISME Commun">
        <title>Characterization of a bloom-associated alphaproteobacterial lineage, 'Candidatus Phycosocius': insights into freshwater algal-bacterial interactions.</title>
        <authorList>
            <person name="Tanabe Y."/>
            <person name="Yamaguchi H."/>
            <person name="Yoshida M."/>
            <person name="Kai A."/>
            <person name="Okazaki Y."/>
        </authorList>
    </citation>
    <scope>NUCLEOTIDE SEQUENCE</scope>
    <source>
        <strain evidence="8">BOTRYCO-1</strain>
    </source>
</reference>
<gene>
    <name evidence="8" type="ORF">PsB1_1222</name>
</gene>
<dbReference type="PANTHER" id="PTHR30471:SF3">
    <property type="entry name" value="UPF0758 PROTEIN YEES-RELATED"/>
    <property type="match status" value="1"/>
</dbReference>
<dbReference type="PROSITE" id="PS50249">
    <property type="entry name" value="MPN"/>
    <property type="match status" value="1"/>
</dbReference>
<evidence type="ECO:0000256" key="1">
    <source>
        <dbReference type="ARBA" id="ARBA00022670"/>
    </source>
</evidence>
<dbReference type="Pfam" id="PF20582">
    <property type="entry name" value="UPF0758_N"/>
    <property type="match status" value="1"/>
</dbReference>
<dbReference type="NCBIfam" id="NF000642">
    <property type="entry name" value="PRK00024.1"/>
    <property type="match status" value="1"/>
</dbReference>
<sequence length="230" mass="25300">MGINNTSTTHLEGHRTRLRDRFLRTGPDSLADHELLELLLFGVIKRQDTKKLARSLLARFGSIARVLKAPYQEILGVDGVGQVVAVHLKAIHALQIQAEHSELAGRPLLGSWSSVLSYLKLKLSGAKREEFRVLFLDKKHCLILDEKMGEGTIDHAPVYPREIARRALELSASMVILSHNHPSGDSTPSPADIAITRDVINALKPLNISVIDHIIIGADDTRSLKALGVI</sequence>
<dbReference type="PANTHER" id="PTHR30471">
    <property type="entry name" value="DNA REPAIR PROTEIN RADC"/>
    <property type="match status" value="1"/>
</dbReference>
<evidence type="ECO:0000259" key="7">
    <source>
        <dbReference type="PROSITE" id="PS50249"/>
    </source>
</evidence>
<keyword evidence="3" id="KW-0378">Hydrolase</keyword>
<keyword evidence="4" id="KW-0862">Zinc</keyword>
<proteinExistence type="inferred from homology"/>
<keyword evidence="2" id="KW-0479">Metal-binding</keyword>
<evidence type="ECO:0000256" key="3">
    <source>
        <dbReference type="ARBA" id="ARBA00022801"/>
    </source>
</evidence>
<dbReference type="Gene3D" id="1.10.150.20">
    <property type="entry name" value="5' to 3' exonuclease, C-terminal subdomain"/>
    <property type="match status" value="1"/>
</dbReference>
<dbReference type="SUPFAM" id="SSF47781">
    <property type="entry name" value="RuvA domain 2-like"/>
    <property type="match status" value="1"/>
</dbReference>
<name>A0ABQ4PWL7_9PROT</name>
<comment type="similarity">
    <text evidence="6">Belongs to the UPF0758 family.</text>
</comment>
<evidence type="ECO:0000313" key="9">
    <source>
        <dbReference type="Proteomes" id="UP001161064"/>
    </source>
</evidence>
<keyword evidence="1" id="KW-0645">Protease</keyword>
<dbReference type="Gene3D" id="3.40.140.10">
    <property type="entry name" value="Cytidine Deaminase, domain 2"/>
    <property type="match status" value="1"/>
</dbReference>
<dbReference type="NCBIfam" id="TIGR00608">
    <property type="entry name" value="radc"/>
    <property type="match status" value="1"/>
</dbReference>
<dbReference type="Pfam" id="PF04002">
    <property type="entry name" value="RadC"/>
    <property type="match status" value="1"/>
</dbReference>
<feature type="domain" description="MPN" evidence="7">
    <location>
        <begin position="108"/>
        <end position="230"/>
    </location>
</feature>
<dbReference type="InterPro" id="IPR001405">
    <property type="entry name" value="UPF0758"/>
</dbReference>
<dbReference type="InterPro" id="IPR010994">
    <property type="entry name" value="RuvA_2-like"/>
</dbReference>
<evidence type="ECO:0000256" key="4">
    <source>
        <dbReference type="ARBA" id="ARBA00022833"/>
    </source>
</evidence>